<dbReference type="InterPro" id="IPR036890">
    <property type="entry name" value="HATPase_C_sf"/>
</dbReference>
<gene>
    <name evidence="3" type="ORF">SPAR_12210</name>
</gene>
<keyword evidence="1" id="KW-0418">Kinase</keyword>
<proteinExistence type="predicted"/>
<keyword evidence="1" id="KW-0808">Transferase</keyword>
<dbReference type="STRING" id="67365.GCA_001704635_06577"/>
<keyword evidence="1" id="KW-0723">Serine/threonine-protein kinase</keyword>
<sequence length="216" mass="22961">MAIEHCMPRKAWHFPFLAEPGEVPALRRGVRAHLARWGLPDLIDAALICVSELVTNVIVHVGAGTPTTMAVSMNGTYLRIEVHDPDRGALPTLLAASSTSESGRGLALVMAVTDRWGVMPTDAGKTTWCEIATPLCREDAHLDGPQVHRAEALLTLYGGTAPGTGSSPQLGRAIAEEAAIALIADLLHWFRAHGQDPDTALDRAQLHFEAEVGAAG</sequence>
<dbReference type="InterPro" id="IPR050267">
    <property type="entry name" value="Anti-sigma-factor_SerPK"/>
</dbReference>
<reference evidence="3 4" key="1">
    <citation type="submission" date="2013-05" db="EMBL/GenBank/DDBJ databases">
        <title>Genome sequence of Streptomyces sparsogenes DSM 40356.</title>
        <authorList>
            <person name="Coyne S."/>
            <person name="Seebeck F.P."/>
        </authorList>
    </citation>
    <scope>NUCLEOTIDE SEQUENCE [LARGE SCALE GENOMIC DNA]</scope>
    <source>
        <strain evidence="3 4">DSM 40356</strain>
    </source>
</reference>
<dbReference type="AlphaFoldDB" id="A0A1R1SLJ7"/>
<dbReference type="Pfam" id="PF13581">
    <property type="entry name" value="HATPase_c_2"/>
    <property type="match status" value="1"/>
</dbReference>
<evidence type="ECO:0000313" key="3">
    <source>
        <dbReference type="EMBL" id="OMI39178.1"/>
    </source>
</evidence>
<dbReference type="CDD" id="cd16936">
    <property type="entry name" value="HATPase_RsbW-like"/>
    <property type="match status" value="1"/>
</dbReference>
<comment type="caution">
    <text evidence="3">The sequence shown here is derived from an EMBL/GenBank/DDBJ whole genome shotgun (WGS) entry which is preliminary data.</text>
</comment>
<dbReference type="Gene3D" id="3.30.565.10">
    <property type="entry name" value="Histidine kinase-like ATPase, C-terminal domain"/>
    <property type="match status" value="1"/>
</dbReference>
<dbReference type="InterPro" id="IPR003594">
    <property type="entry name" value="HATPase_dom"/>
</dbReference>
<dbReference type="PANTHER" id="PTHR35526:SF3">
    <property type="entry name" value="ANTI-SIGMA-F FACTOR RSBW"/>
    <property type="match status" value="1"/>
</dbReference>
<keyword evidence="4" id="KW-1185">Reference proteome</keyword>
<dbReference type="Proteomes" id="UP000186168">
    <property type="component" value="Unassembled WGS sequence"/>
</dbReference>
<organism evidence="3 4">
    <name type="scientific">Streptomyces sparsogenes DSM 40356</name>
    <dbReference type="NCBI Taxonomy" id="1331668"/>
    <lineage>
        <taxon>Bacteria</taxon>
        <taxon>Bacillati</taxon>
        <taxon>Actinomycetota</taxon>
        <taxon>Actinomycetes</taxon>
        <taxon>Kitasatosporales</taxon>
        <taxon>Streptomycetaceae</taxon>
        <taxon>Streptomyces</taxon>
    </lineage>
</organism>
<dbReference type="GeneID" id="96744112"/>
<evidence type="ECO:0000256" key="1">
    <source>
        <dbReference type="ARBA" id="ARBA00022527"/>
    </source>
</evidence>
<accession>A0A1R1SLJ7</accession>
<feature type="domain" description="Histidine kinase/HSP90-like ATPase" evidence="2">
    <location>
        <begin position="17"/>
        <end position="127"/>
    </location>
</feature>
<dbReference type="RefSeq" id="WP_065962670.1">
    <property type="nucleotide sequence ID" value="NZ_ASQP01000178.1"/>
</dbReference>
<dbReference type="EMBL" id="ASQP01000178">
    <property type="protein sequence ID" value="OMI39178.1"/>
    <property type="molecule type" value="Genomic_DNA"/>
</dbReference>
<evidence type="ECO:0000313" key="4">
    <source>
        <dbReference type="Proteomes" id="UP000186168"/>
    </source>
</evidence>
<dbReference type="SUPFAM" id="SSF55874">
    <property type="entry name" value="ATPase domain of HSP90 chaperone/DNA topoisomerase II/histidine kinase"/>
    <property type="match status" value="1"/>
</dbReference>
<evidence type="ECO:0000259" key="2">
    <source>
        <dbReference type="Pfam" id="PF13581"/>
    </source>
</evidence>
<dbReference type="GO" id="GO:0004674">
    <property type="term" value="F:protein serine/threonine kinase activity"/>
    <property type="evidence" value="ECO:0007669"/>
    <property type="project" value="UniProtKB-KW"/>
</dbReference>
<dbReference type="PANTHER" id="PTHR35526">
    <property type="entry name" value="ANTI-SIGMA-F FACTOR RSBW-RELATED"/>
    <property type="match status" value="1"/>
</dbReference>
<protein>
    <recommendedName>
        <fullName evidence="2">Histidine kinase/HSP90-like ATPase domain-containing protein</fullName>
    </recommendedName>
</protein>
<name>A0A1R1SLJ7_9ACTN</name>